<gene>
    <name evidence="1" type="ORF">DUE52_18540</name>
</gene>
<dbReference type="Proteomes" id="UP000253383">
    <property type="component" value="Unassembled WGS sequence"/>
</dbReference>
<organism evidence="1 2">
    <name type="scientific">Larkinella punicea</name>
    <dbReference type="NCBI Taxonomy" id="2315727"/>
    <lineage>
        <taxon>Bacteria</taxon>
        <taxon>Pseudomonadati</taxon>
        <taxon>Bacteroidota</taxon>
        <taxon>Cytophagia</taxon>
        <taxon>Cytophagales</taxon>
        <taxon>Spirosomataceae</taxon>
        <taxon>Larkinella</taxon>
    </lineage>
</organism>
<proteinExistence type="predicted"/>
<dbReference type="EMBL" id="QOWE01000015">
    <property type="protein sequence ID" value="RCR68062.1"/>
    <property type="molecule type" value="Genomic_DNA"/>
</dbReference>
<reference evidence="1 2" key="1">
    <citation type="submission" date="2018-07" db="EMBL/GenBank/DDBJ databases">
        <title>Genome analysis of Larkinella rosea.</title>
        <authorList>
            <person name="Zhou Z."/>
            <person name="Wang G."/>
        </authorList>
    </citation>
    <scope>NUCLEOTIDE SEQUENCE [LARGE SCALE GENOMIC DNA]</scope>
    <source>
        <strain evidence="2">zzj9</strain>
    </source>
</reference>
<accession>A0A368JKK3</accession>
<sequence length="69" mass="7629">MKWESIVTALVFSVRLSLCFGELNELLNIVLGAGNVTGTRTVVPILNTLPSSLNLEAMQMYLLNLLHQK</sequence>
<comment type="caution">
    <text evidence="1">The sequence shown here is derived from an EMBL/GenBank/DDBJ whole genome shotgun (WGS) entry which is preliminary data.</text>
</comment>
<evidence type="ECO:0000313" key="1">
    <source>
        <dbReference type="EMBL" id="RCR68062.1"/>
    </source>
</evidence>
<keyword evidence="2" id="KW-1185">Reference proteome</keyword>
<protein>
    <submittedName>
        <fullName evidence="1">Uncharacterized protein</fullName>
    </submittedName>
</protein>
<dbReference type="AlphaFoldDB" id="A0A368JKK3"/>
<evidence type="ECO:0000313" key="2">
    <source>
        <dbReference type="Proteomes" id="UP000253383"/>
    </source>
</evidence>
<name>A0A368JKK3_9BACT</name>